<name>A0A371E9D7_MUCPR</name>
<comment type="caution">
    <text evidence="1">The sequence shown here is derived from an EMBL/GenBank/DDBJ whole genome shotgun (WGS) entry which is preliminary data.</text>
</comment>
<protein>
    <submittedName>
        <fullName evidence="1">Uncharacterized protein</fullName>
    </submittedName>
</protein>
<feature type="non-terminal residue" evidence="1">
    <location>
        <position position="1"/>
    </location>
</feature>
<dbReference type="Proteomes" id="UP000257109">
    <property type="component" value="Unassembled WGS sequence"/>
</dbReference>
<evidence type="ECO:0000313" key="1">
    <source>
        <dbReference type="EMBL" id="RDX62646.1"/>
    </source>
</evidence>
<keyword evidence="2" id="KW-1185">Reference proteome</keyword>
<gene>
    <name evidence="1" type="ORF">CR513_59004</name>
</gene>
<dbReference type="AlphaFoldDB" id="A0A371E9D7"/>
<dbReference type="EMBL" id="QJKJ01015367">
    <property type="protein sequence ID" value="RDX62646.1"/>
    <property type="molecule type" value="Genomic_DNA"/>
</dbReference>
<evidence type="ECO:0000313" key="2">
    <source>
        <dbReference type="Proteomes" id="UP000257109"/>
    </source>
</evidence>
<sequence length="67" mass="7630">MVAALVTLEELGLLFSWNLGHMTLIACLNSTYALKMIEETIHYCHIHVFLLARLKPYCSTLNNLIHS</sequence>
<reference evidence="1" key="1">
    <citation type="submission" date="2018-05" db="EMBL/GenBank/DDBJ databases">
        <title>Draft genome of Mucuna pruriens seed.</title>
        <authorList>
            <person name="Nnadi N.E."/>
            <person name="Vos R."/>
            <person name="Hasami M.H."/>
            <person name="Devisetty U.K."/>
            <person name="Aguiy J.C."/>
        </authorList>
    </citation>
    <scope>NUCLEOTIDE SEQUENCE [LARGE SCALE GENOMIC DNA]</scope>
    <source>
        <strain evidence="1">JCA_2017</strain>
    </source>
</reference>
<accession>A0A371E9D7</accession>
<proteinExistence type="predicted"/>
<organism evidence="1 2">
    <name type="scientific">Mucuna pruriens</name>
    <name type="common">Velvet bean</name>
    <name type="synonym">Dolichos pruriens</name>
    <dbReference type="NCBI Taxonomy" id="157652"/>
    <lineage>
        <taxon>Eukaryota</taxon>
        <taxon>Viridiplantae</taxon>
        <taxon>Streptophyta</taxon>
        <taxon>Embryophyta</taxon>
        <taxon>Tracheophyta</taxon>
        <taxon>Spermatophyta</taxon>
        <taxon>Magnoliopsida</taxon>
        <taxon>eudicotyledons</taxon>
        <taxon>Gunneridae</taxon>
        <taxon>Pentapetalae</taxon>
        <taxon>rosids</taxon>
        <taxon>fabids</taxon>
        <taxon>Fabales</taxon>
        <taxon>Fabaceae</taxon>
        <taxon>Papilionoideae</taxon>
        <taxon>50 kb inversion clade</taxon>
        <taxon>NPAAA clade</taxon>
        <taxon>indigoferoid/millettioid clade</taxon>
        <taxon>Phaseoleae</taxon>
        <taxon>Mucuna</taxon>
    </lineage>
</organism>